<dbReference type="EMBL" id="HE576758">
    <property type="protein sequence ID" value="CCC71189.1"/>
    <property type="molecule type" value="Genomic_DNA"/>
</dbReference>
<evidence type="ECO:0000256" key="2">
    <source>
        <dbReference type="ARBA" id="ARBA00008320"/>
    </source>
</evidence>
<dbReference type="Pfam" id="PF04189">
    <property type="entry name" value="Gcd10p"/>
    <property type="match status" value="1"/>
</dbReference>
<sequence>MDPLTKICADQYVVMRLPSDNCKLVELKVDSSVSLGKFGAFNVNDILGYPLGTKFEICYDEDTAAEPIPTSGKFKNKIPIGRIRVLDDSTLIEEEKLNNFDSSENNQDLINMGSDIQKLTSDEIEELKKQSVSGNEIISKIIESHGNFHKKTVYSQEKYLKRKKQKFDKIFTVDYLSSSALLQYLIDKSDIQRIMDMSQESLGMLLNLANVRSNGTYLCMDETGGLLVYFLLERMFGGLNDSTDTGKIVVLHENEHPNLDLLKFSNYSEKFINEHVITVSLLEFFEPPTMEEVEQRFAPLKKEQLYELKSGKKNTYYRKLKWYHNQLEIMKVTNEIEYDALIVASTLQLTSLIPKLGEKVHGSRPIVCYSQFKETLLELSHQLYSDLRFLAPTIFETRCRPYQSIRGRLHPVMTMRGGGGYLMWCQRVLPASEPEVTNNIEVRQEEEGESSNDITKKQKLTV</sequence>
<evidence type="ECO:0000256" key="4">
    <source>
        <dbReference type="ARBA" id="ARBA00022694"/>
    </source>
</evidence>
<comment type="subcellular location">
    <subcellularLocation>
        <location evidence="1 6">Nucleus</location>
    </subcellularLocation>
</comment>
<evidence type="ECO:0000256" key="1">
    <source>
        <dbReference type="ARBA" id="ARBA00004123"/>
    </source>
</evidence>
<evidence type="ECO:0000256" key="5">
    <source>
        <dbReference type="ARBA" id="ARBA00023242"/>
    </source>
</evidence>
<accession>G0VIF4</accession>
<name>G0VIF4_NAUCA</name>
<evidence type="ECO:0000313" key="8">
    <source>
        <dbReference type="EMBL" id="CCC71189.1"/>
    </source>
</evidence>
<keyword evidence="5 6" id="KW-0539">Nucleus</keyword>
<dbReference type="OMA" id="TRCRPYQ"/>
<feature type="region of interest" description="Disordered" evidence="7">
    <location>
        <begin position="443"/>
        <end position="462"/>
    </location>
</feature>
<comment type="similarity">
    <text evidence="2 6">Belongs to the TRM6/GCD10 family.</text>
</comment>
<dbReference type="RefSeq" id="XP_003677541.1">
    <property type="nucleotide sequence ID" value="XM_003677493.1"/>
</dbReference>
<dbReference type="OrthoDB" id="10254665at2759"/>
<proteinExistence type="inferred from homology"/>
<gene>
    <name evidence="8" type="primary">NCAS0G03020</name>
    <name evidence="8" type="ordered locus">NCAS_0G03020</name>
</gene>
<dbReference type="eggNOG" id="KOG1416">
    <property type="taxonomic scope" value="Eukaryota"/>
</dbReference>
<reference key="2">
    <citation type="submission" date="2011-08" db="EMBL/GenBank/DDBJ databases">
        <title>Genome sequence of Naumovozyma castellii.</title>
        <authorList>
            <person name="Gordon J.L."/>
            <person name="Armisen D."/>
            <person name="Proux-Wera E."/>
            <person name="OhEigeartaigh S.S."/>
            <person name="Byrne K.P."/>
            <person name="Wolfe K.H."/>
        </authorList>
    </citation>
    <scope>NUCLEOTIDE SEQUENCE</scope>
    <source>
        <strain>Type strain:CBS 4309</strain>
    </source>
</reference>
<protein>
    <recommendedName>
        <fullName evidence="3 6">tRNA (adenine(58)-N(1))-methyltransferase non-catalytic subunit TRM6</fullName>
    </recommendedName>
</protein>
<comment type="subunit">
    <text evidence="6">Heterotetramer.</text>
</comment>
<dbReference type="HOGENOM" id="CLU_010916_1_1_1"/>
<comment type="function">
    <text evidence="6">Substrate-binding subunit of tRNA (adenine-N1-)-methyltransferase, which catalyzes the formation of N1-methyladenine at position 58 (m1A58) in initiator methionyl-tRNA.</text>
</comment>
<reference evidence="8 9" key="1">
    <citation type="journal article" date="2011" name="Proc. Natl. Acad. Sci. U.S.A.">
        <title>Evolutionary erosion of yeast sex chromosomes by mating-type switching accidents.</title>
        <authorList>
            <person name="Gordon J.L."/>
            <person name="Armisen D."/>
            <person name="Proux-Wera E."/>
            <person name="Oheigeartaigh S.S."/>
            <person name="Byrne K.P."/>
            <person name="Wolfe K.H."/>
        </authorList>
    </citation>
    <scope>NUCLEOTIDE SEQUENCE [LARGE SCALE GENOMIC DNA]</scope>
    <source>
        <strain evidence="9">ATCC 76901 / BCRC 22586 / CBS 4309 / NBRC 1992 / NRRL Y-12630</strain>
    </source>
</reference>
<organism evidence="8 9">
    <name type="scientific">Naumovozyma castellii</name>
    <name type="common">Yeast</name>
    <name type="synonym">Saccharomyces castellii</name>
    <dbReference type="NCBI Taxonomy" id="27288"/>
    <lineage>
        <taxon>Eukaryota</taxon>
        <taxon>Fungi</taxon>
        <taxon>Dikarya</taxon>
        <taxon>Ascomycota</taxon>
        <taxon>Saccharomycotina</taxon>
        <taxon>Saccharomycetes</taxon>
        <taxon>Saccharomycetales</taxon>
        <taxon>Saccharomycetaceae</taxon>
        <taxon>Naumovozyma</taxon>
    </lineage>
</organism>
<dbReference type="PANTHER" id="PTHR12945:SF0">
    <property type="entry name" value="TRNA (ADENINE(58)-N(1))-METHYLTRANSFERASE NON-CATALYTIC SUBUNIT TRM6"/>
    <property type="match status" value="1"/>
</dbReference>
<evidence type="ECO:0000256" key="3">
    <source>
        <dbReference type="ARBA" id="ARBA00021704"/>
    </source>
</evidence>
<dbReference type="GO" id="GO:0031515">
    <property type="term" value="C:tRNA (m1A) methyltransferase complex"/>
    <property type="evidence" value="ECO:0007669"/>
    <property type="project" value="UniProtKB-UniRule"/>
</dbReference>
<dbReference type="AlphaFoldDB" id="G0VIF4"/>
<dbReference type="PIRSF" id="PIRSF038170">
    <property type="entry name" value="tRNA_m1A_mtfrase"/>
    <property type="match status" value="1"/>
</dbReference>
<dbReference type="GO" id="GO:0005634">
    <property type="term" value="C:nucleus"/>
    <property type="evidence" value="ECO:0007669"/>
    <property type="project" value="UniProtKB-SubCell"/>
</dbReference>
<keyword evidence="4 6" id="KW-0819">tRNA processing</keyword>
<evidence type="ECO:0000313" key="9">
    <source>
        <dbReference type="Proteomes" id="UP000001640"/>
    </source>
</evidence>
<dbReference type="FunCoup" id="G0VIF4">
    <property type="interactions" value="1007"/>
</dbReference>
<dbReference type="InParanoid" id="G0VIF4"/>
<dbReference type="GO" id="GO:0030488">
    <property type="term" value="P:tRNA methylation"/>
    <property type="evidence" value="ECO:0007669"/>
    <property type="project" value="EnsemblFungi"/>
</dbReference>
<dbReference type="STRING" id="1064592.G0VIF4"/>
<dbReference type="PANTHER" id="PTHR12945">
    <property type="entry name" value="TRANSLATION INITIATION FACTOR EIF3-RELATED"/>
    <property type="match status" value="1"/>
</dbReference>
<dbReference type="KEGG" id="ncs:NCAS_0G03020"/>
<dbReference type="GeneID" id="96904854"/>
<dbReference type="Proteomes" id="UP000001640">
    <property type="component" value="Chromosome 7"/>
</dbReference>
<evidence type="ECO:0000256" key="7">
    <source>
        <dbReference type="SAM" id="MobiDB-lite"/>
    </source>
</evidence>
<dbReference type="GO" id="GO:0160107">
    <property type="term" value="F:tRNA (adenine(58)-N1)-methyltransferase activity"/>
    <property type="evidence" value="ECO:0007669"/>
    <property type="project" value="EnsemblFungi"/>
</dbReference>
<evidence type="ECO:0000256" key="6">
    <source>
        <dbReference type="PIRNR" id="PIRNR038170"/>
    </source>
</evidence>
<keyword evidence="9" id="KW-1185">Reference proteome</keyword>
<dbReference type="InterPro" id="IPR017423">
    <property type="entry name" value="TRM6"/>
</dbReference>